<dbReference type="EMBL" id="JAHRIM010024348">
    <property type="protein sequence ID" value="MEQ2263842.1"/>
    <property type="molecule type" value="Genomic_DNA"/>
</dbReference>
<comment type="caution">
    <text evidence="1">The sequence shown here is derived from an EMBL/GenBank/DDBJ whole genome shotgun (WGS) entry which is preliminary data.</text>
</comment>
<keyword evidence="2" id="KW-1185">Reference proteome</keyword>
<name>A0ABV0W5U6_9TELE</name>
<reference evidence="1 2" key="1">
    <citation type="submission" date="2021-06" db="EMBL/GenBank/DDBJ databases">
        <authorList>
            <person name="Palmer J.M."/>
        </authorList>
    </citation>
    <scope>NUCLEOTIDE SEQUENCE [LARGE SCALE GENOMIC DNA]</scope>
    <source>
        <strain evidence="1 2">XR_2019</strain>
        <tissue evidence="1">Muscle</tissue>
    </source>
</reference>
<organism evidence="1 2">
    <name type="scientific">Xenotaenia resolanae</name>
    <dbReference type="NCBI Taxonomy" id="208358"/>
    <lineage>
        <taxon>Eukaryota</taxon>
        <taxon>Metazoa</taxon>
        <taxon>Chordata</taxon>
        <taxon>Craniata</taxon>
        <taxon>Vertebrata</taxon>
        <taxon>Euteleostomi</taxon>
        <taxon>Actinopterygii</taxon>
        <taxon>Neopterygii</taxon>
        <taxon>Teleostei</taxon>
        <taxon>Neoteleostei</taxon>
        <taxon>Acanthomorphata</taxon>
        <taxon>Ovalentaria</taxon>
        <taxon>Atherinomorphae</taxon>
        <taxon>Cyprinodontiformes</taxon>
        <taxon>Goodeidae</taxon>
        <taxon>Xenotaenia</taxon>
    </lineage>
</organism>
<gene>
    <name evidence="1" type="ORF">XENORESO_013796</name>
</gene>
<proteinExistence type="predicted"/>
<accession>A0ABV0W5U6</accession>
<evidence type="ECO:0000313" key="1">
    <source>
        <dbReference type="EMBL" id="MEQ2263842.1"/>
    </source>
</evidence>
<protein>
    <submittedName>
        <fullName evidence="1">Uncharacterized protein</fullName>
    </submittedName>
</protein>
<sequence length="109" mass="12177">MCCENRNRPLGMALFSPHLLYQLQIQITEEGSGSKTEENPTSFRLRTKSSCFNSKAAQLSVEDFTSGLSTLNICDGICIGNLRQGNLLPSFSLVHGSCRYSRKKIKCWL</sequence>
<evidence type="ECO:0000313" key="2">
    <source>
        <dbReference type="Proteomes" id="UP001444071"/>
    </source>
</evidence>
<dbReference type="Proteomes" id="UP001444071">
    <property type="component" value="Unassembled WGS sequence"/>
</dbReference>